<evidence type="ECO:0000256" key="12">
    <source>
        <dbReference type="SAM" id="SignalP"/>
    </source>
</evidence>
<dbReference type="GO" id="GO:0031295">
    <property type="term" value="P:T cell costimulation"/>
    <property type="evidence" value="ECO:0007669"/>
    <property type="project" value="TreeGrafter"/>
</dbReference>
<dbReference type="PANTHER" id="PTHR25466">
    <property type="entry name" value="T-LYMPHOCYTE ACTIVATION ANTIGEN"/>
    <property type="match status" value="1"/>
</dbReference>
<dbReference type="Pfam" id="PF07686">
    <property type="entry name" value="V-set"/>
    <property type="match status" value="1"/>
</dbReference>
<feature type="region of interest" description="Disordered" evidence="11">
    <location>
        <begin position="134"/>
        <end position="154"/>
    </location>
</feature>
<evidence type="ECO:0000256" key="3">
    <source>
        <dbReference type="ARBA" id="ARBA00022692"/>
    </source>
</evidence>
<evidence type="ECO:0000256" key="11">
    <source>
        <dbReference type="SAM" id="MobiDB-lite"/>
    </source>
</evidence>
<keyword evidence="3" id="KW-0812">Transmembrane</keyword>
<evidence type="ECO:0000256" key="10">
    <source>
        <dbReference type="ARBA" id="ARBA00023319"/>
    </source>
</evidence>
<dbReference type="InterPro" id="IPR007110">
    <property type="entry name" value="Ig-like_dom"/>
</dbReference>
<evidence type="ECO:0000256" key="5">
    <source>
        <dbReference type="ARBA" id="ARBA00022989"/>
    </source>
</evidence>
<keyword evidence="10" id="KW-0393">Immunoglobulin domain</keyword>
<dbReference type="InterPro" id="IPR013106">
    <property type="entry name" value="Ig_V-set"/>
</dbReference>
<dbReference type="InterPro" id="IPR013783">
    <property type="entry name" value="Ig-like_fold"/>
</dbReference>
<evidence type="ECO:0000256" key="8">
    <source>
        <dbReference type="ARBA" id="ARBA00023170"/>
    </source>
</evidence>
<dbReference type="Proteomes" id="UP001205998">
    <property type="component" value="Unassembled WGS sequence"/>
</dbReference>
<evidence type="ECO:0000256" key="2">
    <source>
        <dbReference type="ARBA" id="ARBA00022475"/>
    </source>
</evidence>
<keyword evidence="6" id="KW-0472">Membrane</keyword>
<sequence length="181" mass="20144">MDTRSSFFSICMLWISVCVGLHSGESVISVSGDLGSTAVLPCELKSVGTETLYISWIIKSETVFEREDSETYQGEGYEGRVDVPEEELRKRNCSLVLNNLTLTDAGVYTSIQTVRRSKRSVTIERIEISRVSLSVREKPPEEKSDEVSSPTGDAGMKCPQPMILVLSLISCVFFQFVFKDP</sequence>
<evidence type="ECO:0000313" key="15">
    <source>
        <dbReference type="Proteomes" id="UP001205998"/>
    </source>
</evidence>
<keyword evidence="5" id="KW-1133">Transmembrane helix</keyword>
<dbReference type="SUPFAM" id="SSF48726">
    <property type="entry name" value="Immunoglobulin"/>
    <property type="match status" value="1"/>
</dbReference>
<dbReference type="InterPro" id="IPR036179">
    <property type="entry name" value="Ig-like_dom_sf"/>
</dbReference>
<protein>
    <recommendedName>
        <fullName evidence="13">Ig-like domain-containing protein</fullName>
    </recommendedName>
</protein>
<dbReference type="InterPro" id="IPR051713">
    <property type="entry name" value="T-cell_Activation_Regulation"/>
</dbReference>
<feature type="compositionally biased region" description="Basic and acidic residues" evidence="11">
    <location>
        <begin position="135"/>
        <end position="146"/>
    </location>
</feature>
<organism evidence="14 15">
    <name type="scientific">Silurus asotus</name>
    <name type="common">Amur catfish</name>
    <name type="synonym">Parasilurus asotus</name>
    <dbReference type="NCBI Taxonomy" id="30991"/>
    <lineage>
        <taxon>Eukaryota</taxon>
        <taxon>Metazoa</taxon>
        <taxon>Chordata</taxon>
        <taxon>Craniata</taxon>
        <taxon>Vertebrata</taxon>
        <taxon>Euteleostomi</taxon>
        <taxon>Actinopterygii</taxon>
        <taxon>Neopterygii</taxon>
        <taxon>Teleostei</taxon>
        <taxon>Ostariophysi</taxon>
        <taxon>Siluriformes</taxon>
        <taxon>Siluridae</taxon>
        <taxon>Silurus</taxon>
    </lineage>
</organism>
<proteinExistence type="predicted"/>
<keyword evidence="15" id="KW-1185">Reference proteome</keyword>
<dbReference type="PANTHER" id="PTHR25466:SF11">
    <property type="entry name" value="GALECTIN 17-RELATED"/>
    <property type="match status" value="1"/>
</dbReference>
<evidence type="ECO:0000256" key="9">
    <source>
        <dbReference type="ARBA" id="ARBA00023180"/>
    </source>
</evidence>
<dbReference type="Gene3D" id="2.60.40.10">
    <property type="entry name" value="Immunoglobulins"/>
    <property type="match status" value="1"/>
</dbReference>
<keyword evidence="8" id="KW-0675">Receptor</keyword>
<reference evidence="14" key="1">
    <citation type="submission" date="2018-07" db="EMBL/GenBank/DDBJ databases">
        <title>Comparative genomics of catfishes provides insights into carnivory and benthic adaptation.</title>
        <authorList>
            <person name="Zhang Y."/>
            <person name="Wang D."/>
            <person name="Peng Z."/>
            <person name="Zheng S."/>
            <person name="Shao F."/>
            <person name="Tao W."/>
        </authorList>
    </citation>
    <scope>NUCLEOTIDE SEQUENCE</scope>
    <source>
        <strain evidence="14">Chongqing</strain>
    </source>
</reference>
<evidence type="ECO:0000256" key="6">
    <source>
        <dbReference type="ARBA" id="ARBA00023136"/>
    </source>
</evidence>
<dbReference type="GO" id="GO:0009897">
    <property type="term" value="C:external side of plasma membrane"/>
    <property type="evidence" value="ECO:0007669"/>
    <property type="project" value="TreeGrafter"/>
</dbReference>
<feature type="signal peptide" evidence="12">
    <location>
        <begin position="1"/>
        <end position="24"/>
    </location>
</feature>
<keyword evidence="7" id="KW-1015">Disulfide bond</keyword>
<keyword evidence="4 12" id="KW-0732">Signal</keyword>
<comment type="caution">
    <text evidence="14">The sequence shown here is derived from an EMBL/GenBank/DDBJ whole genome shotgun (WGS) entry which is preliminary data.</text>
</comment>
<dbReference type="GO" id="GO:0042130">
    <property type="term" value="P:negative regulation of T cell proliferation"/>
    <property type="evidence" value="ECO:0007669"/>
    <property type="project" value="TreeGrafter"/>
</dbReference>
<accession>A0AAD5B5Y7</accession>
<dbReference type="GO" id="GO:0071222">
    <property type="term" value="P:cellular response to lipopolysaccharide"/>
    <property type="evidence" value="ECO:0007669"/>
    <property type="project" value="TreeGrafter"/>
</dbReference>
<evidence type="ECO:0000259" key="13">
    <source>
        <dbReference type="PROSITE" id="PS50835"/>
    </source>
</evidence>
<evidence type="ECO:0000256" key="4">
    <source>
        <dbReference type="ARBA" id="ARBA00022729"/>
    </source>
</evidence>
<keyword evidence="9" id="KW-0325">Glycoprotein</keyword>
<feature type="chain" id="PRO_5042073443" description="Ig-like domain-containing protein" evidence="12">
    <location>
        <begin position="25"/>
        <end position="181"/>
    </location>
</feature>
<dbReference type="AlphaFoldDB" id="A0AAD5B5Y7"/>
<dbReference type="EMBL" id="MU545402">
    <property type="protein sequence ID" value="KAI5628637.1"/>
    <property type="molecule type" value="Genomic_DNA"/>
</dbReference>
<dbReference type="GO" id="GO:0042102">
    <property type="term" value="P:positive regulation of T cell proliferation"/>
    <property type="evidence" value="ECO:0007669"/>
    <property type="project" value="TreeGrafter"/>
</dbReference>
<dbReference type="GO" id="GO:0006955">
    <property type="term" value="P:immune response"/>
    <property type="evidence" value="ECO:0007669"/>
    <property type="project" value="TreeGrafter"/>
</dbReference>
<dbReference type="PROSITE" id="PS50835">
    <property type="entry name" value="IG_LIKE"/>
    <property type="match status" value="1"/>
</dbReference>
<evidence type="ECO:0000313" key="14">
    <source>
        <dbReference type="EMBL" id="KAI5628637.1"/>
    </source>
</evidence>
<comment type="subcellular location">
    <subcellularLocation>
        <location evidence="1">Cell membrane</location>
        <topology evidence="1">Single-pass type I membrane protein</topology>
    </subcellularLocation>
</comment>
<feature type="domain" description="Ig-like" evidence="13">
    <location>
        <begin position="35"/>
        <end position="122"/>
    </location>
</feature>
<gene>
    <name evidence="14" type="ORF">C0J50_10605</name>
</gene>
<evidence type="ECO:0000256" key="1">
    <source>
        <dbReference type="ARBA" id="ARBA00004251"/>
    </source>
</evidence>
<name>A0AAD5B5Y7_SILAS</name>
<dbReference type="GO" id="GO:0007166">
    <property type="term" value="P:cell surface receptor signaling pathway"/>
    <property type="evidence" value="ECO:0007669"/>
    <property type="project" value="TreeGrafter"/>
</dbReference>
<keyword evidence="2" id="KW-1003">Cell membrane</keyword>
<evidence type="ECO:0000256" key="7">
    <source>
        <dbReference type="ARBA" id="ARBA00023157"/>
    </source>
</evidence>